<dbReference type="InterPro" id="IPR036638">
    <property type="entry name" value="HLH_DNA-bd_sf"/>
</dbReference>
<evidence type="ECO:0000256" key="5">
    <source>
        <dbReference type="ARBA" id="ARBA00023242"/>
    </source>
</evidence>
<dbReference type="PROSITE" id="PS50888">
    <property type="entry name" value="BHLH"/>
    <property type="match status" value="1"/>
</dbReference>
<dbReference type="AlphaFoldDB" id="A0A9Q0F3D6"/>
<reference evidence="8" key="2">
    <citation type="journal article" date="2023" name="Plants (Basel)">
        <title>Annotation of the Turnera subulata (Passifloraceae) Draft Genome Reveals the S-Locus Evolved after the Divergence of Turneroideae from Passifloroideae in a Stepwise Manner.</title>
        <authorList>
            <person name="Henning P.M."/>
            <person name="Roalson E.H."/>
            <person name="Mir W."/>
            <person name="McCubbin A.G."/>
            <person name="Shore J.S."/>
        </authorList>
    </citation>
    <scope>NUCLEOTIDE SEQUENCE</scope>
    <source>
        <strain evidence="8">F60SS</strain>
    </source>
</reference>
<dbReference type="Proteomes" id="UP001141552">
    <property type="component" value="Unassembled WGS sequence"/>
</dbReference>
<accession>A0A9Q0F3D6</accession>
<evidence type="ECO:0000256" key="6">
    <source>
        <dbReference type="SAM" id="Coils"/>
    </source>
</evidence>
<evidence type="ECO:0000256" key="2">
    <source>
        <dbReference type="ARBA" id="ARBA00022604"/>
    </source>
</evidence>
<dbReference type="Gene3D" id="4.10.280.10">
    <property type="entry name" value="Helix-loop-helix DNA-binding domain"/>
    <property type="match status" value="1"/>
</dbReference>
<dbReference type="GO" id="GO:0005634">
    <property type="term" value="C:nucleus"/>
    <property type="evidence" value="ECO:0007669"/>
    <property type="project" value="UniProtKB-SubCell"/>
</dbReference>
<keyword evidence="5" id="KW-0539">Nucleus</keyword>
<dbReference type="SUPFAM" id="SSF47459">
    <property type="entry name" value="HLH, helix-loop-helix DNA-binding domain"/>
    <property type="match status" value="1"/>
</dbReference>
<dbReference type="InterPro" id="IPR044172">
    <property type="entry name" value="ILI2-like"/>
</dbReference>
<reference evidence="8" key="1">
    <citation type="submission" date="2022-02" db="EMBL/GenBank/DDBJ databases">
        <authorList>
            <person name="Henning P.M."/>
            <person name="McCubbin A.G."/>
            <person name="Shore J.S."/>
        </authorList>
    </citation>
    <scope>NUCLEOTIDE SEQUENCE</scope>
    <source>
        <strain evidence="8">F60SS</strain>
        <tissue evidence="8">Leaves</tissue>
    </source>
</reference>
<keyword evidence="9" id="KW-1185">Reference proteome</keyword>
<evidence type="ECO:0000313" key="8">
    <source>
        <dbReference type="EMBL" id="KAJ4824179.1"/>
    </source>
</evidence>
<dbReference type="EMBL" id="JAKUCV010007250">
    <property type="protein sequence ID" value="KAJ4824179.1"/>
    <property type="molecule type" value="Genomic_DNA"/>
</dbReference>
<dbReference type="PANTHER" id="PTHR38546">
    <property type="entry name" value="DNA BINDING PROTEIN"/>
    <property type="match status" value="1"/>
</dbReference>
<dbReference type="PANTHER" id="PTHR38546:SF3">
    <property type="entry name" value="DNA BINDING PROTEIN"/>
    <property type="match status" value="1"/>
</dbReference>
<protein>
    <recommendedName>
        <fullName evidence="7">BHLH domain-containing protein</fullName>
    </recommendedName>
</protein>
<gene>
    <name evidence="8" type="ORF">Tsubulata_011915</name>
</gene>
<dbReference type="GO" id="GO:0046983">
    <property type="term" value="F:protein dimerization activity"/>
    <property type="evidence" value="ECO:0007669"/>
    <property type="project" value="InterPro"/>
</dbReference>
<dbReference type="InterPro" id="IPR011598">
    <property type="entry name" value="bHLH_dom"/>
</dbReference>
<feature type="coiled-coil region" evidence="6">
    <location>
        <begin position="44"/>
        <end position="71"/>
    </location>
</feature>
<name>A0A9Q0F3D6_9ROSI</name>
<evidence type="ECO:0000256" key="1">
    <source>
        <dbReference type="ARBA" id="ARBA00004123"/>
    </source>
</evidence>
<keyword evidence="6" id="KW-0175">Coiled coil</keyword>
<dbReference type="GO" id="GO:0006355">
    <property type="term" value="P:regulation of DNA-templated transcription"/>
    <property type="evidence" value="ECO:0007669"/>
    <property type="project" value="InterPro"/>
</dbReference>
<evidence type="ECO:0000259" key="7">
    <source>
        <dbReference type="PROSITE" id="PS50888"/>
    </source>
</evidence>
<dbReference type="InterPro" id="IPR044293">
    <property type="entry name" value="PRE"/>
</dbReference>
<dbReference type="Pfam" id="PF23174">
    <property type="entry name" value="bHLH_ILI"/>
    <property type="match status" value="1"/>
</dbReference>
<evidence type="ECO:0000256" key="4">
    <source>
        <dbReference type="ARBA" id="ARBA00023163"/>
    </source>
</evidence>
<keyword evidence="2" id="KW-0341">Growth regulation</keyword>
<organism evidence="8 9">
    <name type="scientific">Turnera subulata</name>
    <dbReference type="NCBI Taxonomy" id="218843"/>
    <lineage>
        <taxon>Eukaryota</taxon>
        <taxon>Viridiplantae</taxon>
        <taxon>Streptophyta</taxon>
        <taxon>Embryophyta</taxon>
        <taxon>Tracheophyta</taxon>
        <taxon>Spermatophyta</taxon>
        <taxon>Magnoliopsida</taxon>
        <taxon>eudicotyledons</taxon>
        <taxon>Gunneridae</taxon>
        <taxon>Pentapetalae</taxon>
        <taxon>rosids</taxon>
        <taxon>fabids</taxon>
        <taxon>Malpighiales</taxon>
        <taxon>Passifloraceae</taxon>
        <taxon>Turnera</taxon>
    </lineage>
</organism>
<sequence>MSSSRSRTLKITEDELNDLIFRLQELLPQLNPRHGSRVSASKLLKETCSYIRKLQKEVDDLSERLSRLLDSMDTNGVDIESLRSFLQL</sequence>
<proteinExistence type="predicted"/>
<dbReference type="GO" id="GO:0040008">
    <property type="term" value="P:regulation of growth"/>
    <property type="evidence" value="ECO:0007669"/>
    <property type="project" value="InterPro"/>
</dbReference>
<dbReference type="OrthoDB" id="668823at2759"/>
<evidence type="ECO:0000256" key="3">
    <source>
        <dbReference type="ARBA" id="ARBA00023015"/>
    </source>
</evidence>
<comment type="subcellular location">
    <subcellularLocation>
        <location evidence="1">Nucleus</location>
    </subcellularLocation>
</comment>
<keyword evidence="3" id="KW-0805">Transcription regulation</keyword>
<feature type="domain" description="BHLH" evidence="7">
    <location>
        <begin position="1"/>
        <end position="54"/>
    </location>
</feature>
<comment type="caution">
    <text evidence="8">The sequence shown here is derived from an EMBL/GenBank/DDBJ whole genome shotgun (WGS) entry which is preliminary data.</text>
</comment>
<evidence type="ECO:0000313" key="9">
    <source>
        <dbReference type="Proteomes" id="UP001141552"/>
    </source>
</evidence>
<keyword evidence="4" id="KW-0804">Transcription</keyword>